<dbReference type="Pfam" id="PF00128">
    <property type="entry name" value="Alpha-amylase"/>
    <property type="match status" value="1"/>
</dbReference>
<feature type="domain" description="Glycosyl hydrolase family 13 catalytic" evidence="3">
    <location>
        <begin position="145"/>
        <end position="513"/>
    </location>
</feature>
<evidence type="ECO:0000313" key="4">
    <source>
        <dbReference type="EMBL" id="ESK65426.1"/>
    </source>
</evidence>
<reference evidence="4" key="1">
    <citation type="submission" date="2013-06" db="EMBL/GenBank/DDBJ databases">
        <authorList>
            <person name="Weinstock G."/>
            <person name="Sodergren E."/>
            <person name="Clifton S."/>
            <person name="Fulton L."/>
            <person name="Fulton B."/>
            <person name="Courtney L."/>
            <person name="Fronick C."/>
            <person name="Harrison M."/>
            <person name="Strong C."/>
            <person name="Farmer C."/>
            <person name="Delahaunty K."/>
            <person name="Markovic C."/>
            <person name="Hall O."/>
            <person name="Minx P."/>
            <person name="Tomlinson C."/>
            <person name="Mitreva M."/>
            <person name="Nelson J."/>
            <person name="Hou S."/>
            <person name="Wollam A."/>
            <person name="Pepin K.H."/>
            <person name="Johnson M."/>
            <person name="Bhonagiri V."/>
            <person name="Nash W.E."/>
            <person name="Warren W."/>
            <person name="Chinwalla A."/>
            <person name="Mardis E.R."/>
            <person name="Wilson R.K."/>
        </authorList>
    </citation>
    <scope>NUCLEOTIDE SEQUENCE [LARGE SCALE GENOMIC DNA]</scope>
    <source>
        <strain evidence="4">ATCC 49176</strain>
    </source>
</reference>
<accession>W1Q2V6</accession>
<dbReference type="InterPro" id="IPR017853">
    <property type="entry name" value="GH"/>
</dbReference>
<evidence type="ECO:0000313" key="5">
    <source>
        <dbReference type="Proteomes" id="UP000019050"/>
    </source>
</evidence>
<dbReference type="AlphaFoldDB" id="W1Q2V6"/>
<evidence type="ECO:0000256" key="2">
    <source>
        <dbReference type="ARBA" id="ARBA00023295"/>
    </source>
</evidence>
<dbReference type="Gene3D" id="3.90.400.10">
    <property type="entry name" value="Oligo-1,6-glucosidase, Domain 2"/>
    <property type="match status" value="1"/>
</dbReference>
<keyword evidence="2" id="KW-0326">Glycosidase</keyword>
<dbReference type="Gene3D" id="3.20.20.80">
    <property type="entry name" value="Glycosidases"/>
    <property type="match status" value="1"/>
</dbReference>
<keyword evidence="1" id="KW-0378">Hydrolase</keyword>
<dbReference type="CDD" id="cd11338">
    <property type="entry name" value="AmyAc_CMD"/>
    <property type="match status" value="1"/>
</dbReference>
<dbReference type="STRING" id="592010.GCWU000182_001207"/>
<dbReference type="InterPro" id="IPR045857">
    <property type="entry name" value="O16G_dom_2"/>
</dbReference>
<dbReference type="InterPro" id="IPR013783">
    <property type="entry name" value="Ig-like_fold"/>
</dbReference>
<dbReference type="PANTHER" id="PTHR10357:SF210">
    <property type="entry name" value="MALTODEXTRIN GLUCOSIDASE"/>
    <property type="match status" value="1"/>
</dbReference>
<dbReference type="PANTHER" id="PTHR10357">
    <property type="entry name" value="ALPHA-AMYLASE FAMILY MEMBER"/>
    <property type="match status" value="1"/>
</dbReference>
<dbReference type="Pfam" id="PF02903">
    <property type="entry name" value="Alpha-amylase_N"/>
    <property type="match status" value="1"/>
</dbReference>
<gene>
    <name evidence="4" type="ORF">GCWU000182_001207</name>
</gene>
<dbReference type="GO" id="GO:0004553">
    <property type="term" value="F:hydrolase activity, hydrolyzing O-glycosyl compounds"/>
    <property type="evidence" value="ECO:0007669"/>
    <property type="project" value="InterPro"/>
</dbReference>
<dbReference type="HOGENOM" id="CLU_006462_6_2_9"/>
<sequence>MRVTRSDFMELSSIYHRPESEFAYLYDQEHIHLRLRSKRGDLSKVRVVFQDPFLTEQEETELTLVVETSIFDFWQAQVTVPHRRLMYYFVLEDSQGQTMAYGDDGFHEMGADQDLNFDSFFRLPYLHESERAKVPEWVKSTVWYQIFPERFKNGRPELSPEQTQPWDAKIRPTSEDFFGGDLEGIIQELDYLADLGITGLYLCPIFEAPTNHKYDTIDYLSVDPHFGDKETFKRLVQGCHARGIRVMLDAVFNHIGAHSKQWQDVRERGAASPYTDWFHIHKFPVVDPLTPKDIHRAQGLSYEMFAFEGRMPKLNTQNPEVQRYLLDIASYWIREFDIDGWRLDVANEIDHDFWRAFAQQVRSIKPDLYILGEIWHNSQPWLAGDQFDAVMNYLGTTQTTRYFLEHRGSAQKLVDAVLSQQMLYRRQHNEVMFNLLDSHDTWRILSLAKGNKDRVKAALAFNFLQLGSPCLYYGTEYGLDGDHDPGCRKVMPWDPAQQDQDMYAFVKALIALRHRYNDWIIQGQIDYEALDNGVKISLTHQGTRLVAYFNHEGSVKFDQPAKLCLANGYQDSCLGPDGLIIYEEEI</sequence>
<dbReference type="Proteomes" id="UP000019050">
    <property type="component" value="Unassembled WGS sequence"/>
</dbReference>
<dbReference type="InterPro" id="IPR006047">
    <property type="entry name" value="GH13_cat_dom"/>
</dbReference>
<dbReference type="SUPFAM" id="SSF81296">
    <property type="entry name" value="E set domains"/>
    <property type="match status" value="1"/>
</dbReference>
<dbReference type="CDD" id="cd02857">
    <property type="entry name" value="E_set_CDase_PDE_N"/>
    <property type="match status" value="1"/>
</dbReference>
<keyword evidence="5" id="KW-1185">Reference proteome</keyword>
<name>W1Q2V6_ABIDE</name>
<dbReference type="eggNOG" id="COG0366">
    <property type="taxonomic scope" value="Bacteria"/>
</dbReference>
<dbReference type="SUPFAM" id="SSF51445">
    <property type="entry name" value="(Trans)glycosidases"/>
    <property type="match status" value="1"/>
</dbReference>
<dbReference type="SMART" id="SM00642">
    <property type="entry name" value="Aamy"/>
    <property type="match status" value="1"/>
</dbReference>
<dbReference type="InterPro" id="IPR014756">
    <property type="entry name" value="Ig_E-set"/>
</dbReference>
<dbReference type="EMBL" id="ACIN03000012">
    <property type="protein sequence ID" value="ESK65426.1"/>
    <property type="molecule type" value="Genomic_DNA"/>
</dbReference>
<dbReference type="Gene3D" id="2.60.40.10">
    <property type="entry name" value="Immunoglobulins"/>
    <property type="match status" value="1"/>
</dbReference>
<proteinExistence type="predicted"/>
<protein>
    <submittedName>
        <fullName evidence="4">Intracellular maltogenic amylase</fullName>
    </submittedName>
</protein>
<dbReference type="GO" id="GO:0005975">
    <property type="term" value="P:carbohydrate metabolic process"/>
    <property type="evidence" value="ECO:0007669"/>
    <property type="project" value="InterPro"/>
</dbReference>
<comment type="caution">
    <text evidence="4">The sequence shown here is derived from an EMBL/GenBank/DDBJ whole genome shotgun (WGS) entry which is preliminary data.</text>
</comment>
<organism evidence="4 5">
    <name type="scientific">Abiotrophia defectiva ATCC 49176</name>
    <dbReference type="NCBI Taxonomy" id="592010"/>
    <lineage>
        <taxon>Bacteria</taxon>
        <taxon>Bacillati</taxon>
        <taxon>Bacillota</taxon>
        <taxon>Bacilli</taxon>
        <taxon>Lactobacillales</taxon>
        <taxon>Aerococcaceae</taxon>
        <taxon>Abiotrophia</taxon>
    </lineage>
</organism>
<dbReference type="OrthoDB" id="9805159at2"/>
<evidence type="ECO:0000259" key="3">
    <source>
        <dbReference type="SMART" id="SM00642"/>
    </source>
</evidence>
<dbReference type="InterPro" id="IPR004185">
    <property type="entry name" value="Glyco_hydro_13_lg-like_dom"/>
</dbReference>
<evidence type="ECO:0000256" key="1">
    <source>
        <dbReference type="ARBA" id="ARBA00022801"/>
    </source>
</evidence>